<dbReference type="Pfam" id="PF14279">
    <property type="entry name" value="HNH_5"/>
    <property type="match status" value="1"/>
</dbReference>
<dbReference type="Proteomes" id="UP000239576">
    <property type="component" value="Unassembled WGS sequence"/>
</dbReference>
<evidence type="ECO:0000313" key="3">
    <source>
        <dbReference type="Proteomes" id="UP000239576"/>
    </source>
</evidence>
<protein>
    <submittedName>
        <fullName evidence="2">HNH endonuclease</fullName>
    </submittedName>
</protein>
<keyword evidence="2" id="KW-0255">Endonuclease</keyword>
<gene>
    <name evidence="2" type="ORF">C7B82_21795</name>
</gene>
<dbReference type="AlphaFoldDB" id="A0A2T1DZA6"/>
<dbReference type="EMBL" id="PVWK01000120">
    <property type="protein sequence ID" value="PSB25828.1"/>
    <property type="molecule type" value="Genomic_DNA"/>
</dbReference>
<feature type="domain" description="HNH endonuclease 5" evidence="1">
    <location>
        <begin position="3"/>
        <end position="53"/>
    </location>
</feature>
<evidence type="ECO:0000259" key="1">
    <source>
        <dbReference type="Pfam" id="PF14279"/>
    </source>
</evidence>
<accession>A0A2T1DZA6</accession>
<sequence length="263" mass="29585">MRCIFCKNSSDSSRSVEHIIPESLGNTKQVLPRGVVCDKCNNYFARKVEKPFLDSSGITELRSFQFIPNKRGNIPFTVGYMNGKHPVQVSPQGEGDVKAFIRVETEVFNKIINEKNGFLIVPTGKLPEQANLVSRFLAKVAVEVLAQRLLKTLGGLDHLIDEPDFDPIRNYARLGQPQEWAYHTRTIYNVNDKCIDLSGKSHKVVYEYDLLFTPHQEGYLILALFGIELAINIGGPDVDGYIAWLTENNKASPLYIGKNKDVI</sequence>
<reference evidence="2 3" key="2">
    <citation type="submission" date="2018-03" db="EMBL/GenBank/DDBJ databases">
        <title>The ancient ancestry and fast evolution of plastids.</title>
        <authorList>
            <person name="Moore K.R."/>
            <person name="Magnabosco C."/>
            <person name="Momper L."/>
            <person name="Gold D.A."/>
            <person name="Bosak T."/>
            <person name="Fournier G.P."/>
        </authorList>
    </citation>
    <scope>NUCLEOTIDE SEQUENCE [LARGE SCALE GENOMIC DNA]</scope>
    <source>
        <strain evidence="2 3">ULC18</strain>
    </source>
</reference>
<comment type="caution">
    <text evidence="2">The sequence shown here is derived from an EMBL/GenBank/DDBJ whole genome shotgun (WGS) entry which is preliminary data.</text>
</comment>
<name>A0A2T1DZA6_9CYAN</name>
<organism evidence="2 3">
    <name type="scientific">Stenomitos frigidus ULC18</name>
    <dbReference type="NCBI Taxonomy" id="2107698"/>
    <lineage>
        <taxon>Bacteria</taxon>
        <taxon>Bacillati</taxon>
        <taxon>Cyanobacteriota</taxon>
        <taxon>Cyanophyceae</taxon>
        <taxon>Leptolyngbyales</taxon>
        <taxon>Leptolyngbyaceae</taxon>
        <taxon>Stenomitos</taxon>
    </lineage>
</organism>
<dbReference type="GO" id="GO:0004519">
    <property type="term" value="F:endonuclease activity"/>
    <property type="evidence" value="ECO:0007669"/>
    <property type="project" value="UniProtKB-KW"/>
</dbReference>
<dbReference type="InterPro" id="IPR029471">
    <property type="entry name" value="HNH_5"/>
</dbReference>
<keyword evidence="2" id="KW-0378">Hydrolase</keyword>
<proteinExistence type="predicted"/>
<dbReference type="OrthoDB" id="346241at2"/>
<keyword evidence="3" id="KW-1185">Reference proteome</keyword>
<reference evidence="3" key="1">
    <citation type="submission" date="2018-02" db="EMBL/GenBank/DDBJ databases">
        <authorList>
            <person name="Moore K."/>
            <person name="Momper L."/>
        </authorList>
    </citation>
    <scope>NUCLEOTIDE SEQUENCE [LARGE SCALE GENOMIC DNA]</scope>
    <source>
        <strain evidence="3">ULC18</strain>
    </source>
</reference>
<dbReference type="RefSeq" id="WP_106258569.1">
    <property type="nucleotide sequence ID" value="NZ_CAWNSW010000061.1"/>
</dbReference>
<evidence type="ECO:0000313" key="2">
    <source>
        <dbReference type="EMBL" id="PSB25828.1"/>
    </source>
</evidence>
<keyword evidence="2" id="KW-0540">Nuclease</keyword>